<name>A0A1C2G4J7_9GAMM</name>
<evidence type="ECO:0000313" key="11">
    <source>
        <dbReference type="EMBL" id="RCN58886.1"/>
    </source>
</evidence>
<dbReference type="AlphaFoldDB" id="A0A1C2G4J7"/>
<dbReference type="FunFam" id="3.20.20.70:FF:000037">
    <property type="entry name" value="Tryptophan synthase alpha chain"/>
    <property type="match status" value="1"/>
</dbReference>
<evidence type="ECO:0000256" key="9">
    <source>
        <dbReference type="HAMAP-Rule" id="MF_00131"/>
    </source>
</evidence>
<evidence type="ECO:0000256" key="2">
    <source>
        <dbReference type="ARBA" id="ARBA00004733"/>
    </source>
</evidence>
<protein>
    <recommendedName>
        <fullName evidence="9">Tryptophan synthase alpha chain</fullName>
        <ecNumber evidence="9">4.2.1.20</ecNumber>
    </recommendedName>
</protein>
<keyword evidence="4 9" id="KW-0028">Amino-acid biosynthesis</keyword>
<comment type="catalytic activity">
    <reaction evidence="8 9">
        <text>(1S,2R)-1-C-(indol-3-yl)glycerol 3-phosphate + L-serine = D-glyceraldehyde 3-phosphate + L-tryptophan + H2O</text>
        <dbReference type="Rhea" id="RHEA:10532"/>
        <dbReference type="ChEBI" id="CHEBI:15377"/>
        <dbReference type="ChEBI" id="CHEBI:33384"/>
        <dbReference type="ChEBI" id="CHEBI:57912"/>
        <dbReference type="ChEBI" id="CHEBI:58866"/>
        <dbReference type="ChEBI" id="CHEBI:59776"/>
        <dbReference type="EC" id="4.2.1.20"/>
    </reaction>
</comment>
<comment type="function">
    <text evidence="1 9">The alpha subunit is responsible for the aldol cleavage of indoleglycerol phosphate to indole and glyceraldehyde 3-phosphate.</text>
</comment>
<dbReference type="Proteomes" id="UP000253250">
    <property type="component" value="Unassembled WGS sequence"/>
</dbReference>
<dbReference type="Gene3D" id="3.20.20.70">
    <property type="entry name" value="Aldolase class I"/>
    <property type="match status" value="1"/>
</dbReference>
<dbReference type="EC" id="4.2.1.20" evidence="9"/>
<comment type="caution">
    <text evidence="11">The sequence shown here is derived from an EMBL/GenBank/DDBJ whole genome shotgun (WGS) entry which is preliminary data.</text>
</comment>
<dbReference type="PANTHER" id="PTHR43406:SF1">
    <property type="entry name" value="TRYPTOPHAN SYNTHASE ALPHA CHAIN, CHLOROPLASTIC"/>
    <property type="match status" value="1"/>
</dbReference>
<evidence type="ECO:0000256" key="3">
    <source>
        <dbReference type="ARBA" id="ARBA00011270"/>
    </source>
</evidence>
<comment type="subunit">
    <text evidence="3 9">Tetramer of two alpha and two beta chains.</text>
</comment>
<dbReference type="CDD" id="cd04724">
    <property type="entry name" value="Tryptophan_synthase_alpha"/>
    <property type="match status" value="1"/>
</dbReference>
<dbReference type="OrthoDB" id="9804578at2"/>
<dbReference type="PROSITE" id="PS00167">
    <property type="entry name" value="TRP_SYNTHASE_ALPHA"/>
    <property type="match status" value="1"/>
</dbReference>
<dbReference type="InterPro" id="IPR011060">
    <property type="entry name" value="RibuloseP-bd_barrel"/>
</dbReference>
<comment type="similarity">
    <text evidence="9 10">Belongs to the TrpA family.</text>
</comment>
<keyword evidence="12" id="KW-1185">Reference proteome</keyword>
<evidence type="ECO:0000256" key="10">
    <source>
        <dbReference type="RuleBase" id="RU003662"/>
    </source>
</evidence>
<keyword evidence="6 9" id="KW-0057">Aromatic amino acid biosynthesis</keyword>
<evidence type="ECO:0000256" key="1">
    <source>
        <dbReference type="ARBA" id="ARBA00003365"/>
    </source>
</evidence>
<comment type="pathway">
    <text evidence="2 9">Amino-acid biosynthesis; L-tryptophan biosynthesis; L-tryptophan from chorismate: step 5/5.</text>
</comment>
<reference evidence="11 12" key="1">
    <citation type="submission" date="2018-02" db="EMBL/GenBank/DDBJ databases">
        <title>Insights into the biology of acidophilic members of the Acidiferrobacteraceae family derived from comparative genomic analyses.</title>
        <authorList>
            <person name="Issotta F."/>
            <person name="Thyssen C."/>
            <person name="Mena C."/>
            <person name="Moya A."/>
            <person name="Bellenberg S."/>
            <person name="Sproer C."/>
            <person name="Covarrubias P.C."/>
            <person name="Sand W."/>
            <person name="Quatrini R."/>
            <person name="Vera M."/>
        </authorList>
    </citation>
    <scope>NUCLEOTIDE SEQUENCE [LARGE SCALE GENOMIC DNA]</scope>
    <source>
        <strain evidence="12">m-1</strain>
    </source>
</reference>
<evidence type="ECO:0000256" key="8">
    <source>
        <dbReference type="ARBA" id="ARBA00049047"/>
    </source>
</evidence>
<feature type="active site" description="Proton acceptor" evidence="9">
    <location>
        <position position="48"/>
    </location>
</feature>
<sequence length="271" mass="27990">MSRIKDTFAALAGTRAALIPFITGGDPTLSATVPLMHALVRAGADVIEVGMPFSDPMADGPAIQMAHQRALAAGATTRAIIELVAAFRRDDARTPVILMGYVNPVETMGYGVFARACQAAGVDGVLLVDMPPEEAGDWRAEALRAGLDTIFLLSPTTSVERLAVIGAASTGFLYYVALKGVTGASHLNVAEVAARLAVVRKSAALPVGVGFGIRDARSAALVGRFADAVIVGSAIVEKMAASASTEAAIADTEAFVRDLRAALVRREGLSS</sequence>
<dbReference type="Pfam" id="PF00290">
    <property type="entry name" value="Trp_syntA"/>
    <property type="match status" value="1"/>
</dbReference>
<feature type="active site" description="Proton acceptor" evidence="9">
    <location>
        <position position="59"/>
    </location>
</feature>
<dbReference type="GO" id="GO:0005829">
    <property type="term" value="C:cytosol"/>
    <property type="evidence" value="ECO:0007669"/>
    <property type="project" value="TreeGrafter"/>
</dbReference>
<dbReference type="RefSeq" id="WP_065968757.1">
    <property type="nucleotide sequence ID" value="NZ_CP080624.1"/>
</dbReference>
<gene>
    <name evidence="9" type="primary">trpA</name>
    <name evidence="11" type="ORF">C4900_03760</name>
</gene>
<dbReference type="UniPathway" id="UPA00035">
    <property type="reaction ID" value="UER00044"/>
</dbReference>
<dbReference type="NCBIfam" id="TIGR00262">
    <property type="entry name" value="trpA"/>
    <property type="match status" value="1"/>
</dbReference>
<dbReference type="GO" id="GO:0004834">
    <property type="term" value="F:tryptophan synthase activity"/>
    <property type="evidence" value="ECO:0007669"/>
    <property type="project" value="UniProtKB-UniRule"/>
</dbReference>
<proteinExistence type="inferred from homology"/>
<dbReference type="SUPFAM" id="SSF51366">
    <property type="entry name" value="Ribulose-phoshate binding barrel"/>
    <property type="match status" value="1"/>
</dbReference>
<evidence type="ECO:0000256" key="6">
    <source>
        <dbReference type="ARBA" id="ARBA00023141"/>
    </source>
</evidence>
<evidence type="ECO:0000256" key="7">
    <source>
        <dbReference type="ARBA" id="ARBA00023239"/>
    </source>
</evidence>
<organism evidence="11 12">
    <name type="scientific">Acidiferrobacter thiooxydans</name>
    <dbReference type="NCBI Taxonomy" id="163359"/>
    <lineage>
        <taxon>Bacteria</taxon>
        <taxon>Pseudomonadati</taxon>
        <taxon>Pseudomonadota</taxon>
        <taxon>Gammaproteobacteria</taxon>
        <taxon>Acidiferrobacterales</taxon>
        <taxon>Acidiferrobacteraceae</taxon>
        <taxon>Acidiferrobacter</taxon>
    </lineage>
</organism>
<dbReference type="PANTHER" id="PTHR43406">
    <property type="entry name" value="TRYPTOPHAN SYNTHASE, ALPHA CHAIN"/>
    <property type="match status" value="1"/>
</dbReference>
<evidence type="ECO:0000313" key="12">
    <source>
        <dbReference type="Proteomes" id="UP000253250"/>
    </source>
</evidence>
<evidence type="ECO:0000256" key="5">
    <source>
        <dbReference type="ARBA" id="ARBA00022822"/>
    </source>
</evidence>
<evidence type="ECO:0000256" key="4">
    <source>
        <dbReference type="ARBA" id="ARBA00022605"/>
    </source>
</evidence>
<dbReference type="InterPro" id="IPR013785">
    <property type="entry name" value="Aldolase_TIM"/>
</dbReference>
<keyword evidence="5 9" id="KW-0822">Tryptophan biosynthesis</keyword>
<dbReference type="InterPro" id="IPR002028">
    <property type="entry name" value="Trp_synthase_suA"/>
</dbReference>
<dbReference type="STRING" id="163359.A9R16_06660"/>
<dbReference type="EMBL" id="PSYR01000001">
    <property type="protein sequence ID" value="RCN58886.1"/>
    <property type="molecule type" value="Genomic_DNA"/>
</dbReference>
<accession>A0A1C2G4J7</accession>
<keyword evidence="7 9" id="KW-0456">Lyase</keyword>
<dbReference type="InterPro" id="IPR018204">
    <property type="entry name" value="Trp_synthase_alpha_AS"/>
</dbReference>
<dbReference type="HAMAP" id="MF_00131">
    <property type="entry name" value="Trp_synth_alpha"/>
    <property type="match status" value="1"/>
</dbReference>